<evidence type="ECO:0000256" key="1">
    <source>
        <dbReference type="SAM" id="MobiDB-lite"/>
    </source>
</evidence>
<organism evidence="2 3">
    <name type="scientific">Thermocatellispora tengchongensis</name>
    <dbReference type="NCBI Taxonomy" id="1073253"/>
    <lineage>
        <taxon>Bacteria</taxon>
        <taxon>Bacillati</taxon>
        <taxon>Actinomycetota</taxon>
        <taxon>Actinomycetes</taxon>
        <taxon>Streptosporangiales</taxon>
        <taxon>Streptosporangiaceae</taxon>
        <taxon>Thermocatellispora</taxon>
    </lineage>
</organism>
<protein>
    <submittedName>
        <fullName evidence="2">Uncharacterized protein</fullName>
    </submittedName>
</protein>
<feature type="region of interest" description="Disordered" evidence="1">
    <location>
        <begin position="96"/>
        <end position="117"/>
    </location>
</feature>
<proteinExistence type="predicted"/>
<feature type="region of interest" description="Disordered" evidence="1">
    <location>
        <begin position="1"/>
        <end position="59"/>
    </location>
</feature>
<dbReference type="RefSeq" id="WP_185056211.1">
    <property type="nucleotide sequence ID" value="NZ_BAABIX010000029.1"/>
</dbReference>
<reference evidence="2 3" key="1">
    <citation type="submission" date="2020-08" db="EMBL/GenBank/DDBJ databases">
        <title>Genomic Encyclopedia of Type Strains, Phase IV (KMG-IV): sequencing the most valuable type-strain genomes for metagenomic binning, comparative biology and taxonomic classification.</title>
        <authorList>
            <person name="Goeker M."/>
        </authorList>
    </citation>
    <scope>NUCLEOTIDE SEQUENCE [LARGE SCALE GENOMIC DNA]</scope>
    <source>
        <strain evidence="2 3">DSM 45615</strain>
    </source>
</reference>
<feature type="compositionally biased region" description="Low complexity" evidence="1">
    <location>
        <begin position="39"/>
        <end position="48"/>
    </location>
</feature>
<comment type="caution">
    <text evidence="2">The sequence shown here is derived from an EMBL/GenBank/DDBJ whole genome shotgun (WGS) entry which is preliminary data.</text>
</comment>
<dbReference type="EMBL" id="JACHGN010000029">
    <property type="protein sequence ID" value="MBB5139382.1"/>
    <property type="molecule type" value="Genomic_DNA"/>
</dbReference>
<gene>
    <name evidence="2" type="ORF">HNP84_009145</name>
</gene>
<keyword evidence="3" id="KW-1185">Reference proteome</keyword>
<dbReference type="AlphaFoldDB" id="A0A840PJU9"/>
<evidence type="ECO:0000313" key="3">
    <source>
        <dbReference type="Proteomes" id="UP000578449"/>
    </source>
</evidence>
<feature type="compositionally biased region" description="Basic and acidic residues" evidence="1">
    <location>
        <begin position="15"/>
        <end position="24"/>
    </location>
</feature>
<name>A0A840PJU9_9ACTN</name>
<dbReference type="Proteomes" id="UP000578449">
    <property type="component" value="Unassembled WGS sequence"/>
</dbReference>
<evidence type="ECO:0000313" key="2">
    <source>
        <dbReference type="EMBL" id="MBB5139382.1"/>
    </source>
</evidence>
<feature type="compositionally biased region" description="Polar residues" evidence="1">
    <location>
        <begin position="107"/>
        <end position="117"/>
    </location>
</feature>
<sequence length="117" mass="12148">MTDVGPEGPARRRVRGWEPEHDGSGLDGPGLDRSGQDGPGLDCPGLDRPGLDGPGLDDPSLVLVTDAIVEALARREGVPGDAGDPAVRLLAALIDDVDDRRDDAGQRRSSVSMTPST</sequence>
<accession>A0A840PJU9</accession>